<feature type="binding site" evidence="11">
    <location>
        <begin position="273"/>
        <end position="287"/>
    </location>
    <ligand>
        <name>NAD(+)</name>
        <dbReference type="ChEBI" id="CHEBI:57540"/>
    </ligand>
</feature>
<dbReference type="Pfam" id="PF13932">
    <property type="entry name" value="SAM_GIDA_C"/>
    <property type="match status" value="1"/>
</dbReference>
<evidence type="ECO:0000256" key="11">
    <source>
        <dbReference type="HAMAP-Rule" id="MF_00129"/>
    </source>
</evidence>
<dbReference type="SUPFAM" id="SSF51905">
    <property type="entry name" value="FAD/NAD(P)-binding domain"/>
    <property type="match status" value="1"/>
</dbReference>
<dbReference type="PROSITE" id="PS01280">
    <property type="entry name" value="GIDA_1"/>
    <property type="match status" value="1"/>
</dbReference>
<dbReference type="Pfam" id="PF21680">
    <property type="entry name" value="GIDA_C_1st"/>
    <property type="match status" value="1"/>
</dbReference>
<dbReference type="Gene3D" id="3.50.50.60">
    <property type="entry name" value="FAD/NAD(P)-binding domain"/>
    <property type="match status" value="2"/>
</dbReference>
<dbReference type="FunFam" id="1.10.150.570:FF:000001">
    <property type="entry name" value="tRNA uridine 5-carboxymethylaminomethyl modification enzyme MnmG"/>
    <property type="match status" value="1"/>
</dbReference>
<dbReference type="InterPro" id="IPR049312">
    <property type="entry name" value="GIDA_C_N"/>
</dbReference>
<dbReference type="OrthoDB" id="9815560at2"/>
<dbReference type="PROSITE" id="PS01281">
    <property type="entry name" value="GIDA_2"/>
    <property type="match status" value="1"/>
</dbReference>
<evidence type="ECO:0000256" key="6">
    <source>
        <dbReference type="ARBA" id="ARBA00022694"/>
    </source>
</evidence>
<reference evidence="13 14" key="1">
    <citation type="journal article" date="2014" name="G3 (Bethesda)">
        <title>Genome sequence of Candidatus Riesia pediculischaeffi, endosymbiont of chimpanzee lice, and genomic comparison of recently acquired endosymbionts from human and chimpanzee lice.</title>
        <authorList>
            <person name="Boyd B.M."/>
            <person name="Allen J.M."/>
            <person name="de Crecy-Lagard V."/>
            <person name="Reed D.L."/>
        </authorList>
    </citation>
    <scope>NUCLEOTIDE SEQUENCE [LARGE SCALE GENOMIC DNA]</scope>
    <source>
        <strain evidence="13 14">PTSU</strain>
    </source>
</reference>
<dbReference type="Gene3D" id="1.10.150.570">
    <property type="entry name" value="GidA associated domain, C-terminal subdomain"/>
    <property type="match status" value="1"/>
</dbReference>
<dbReference type="HOGENOM" id="CLU_007831_2_2_6"/>
<evidence type="ECO:0000256" key="5">
    <source>
        <dbReference type="ARBA" id="ARBA00022630"/>
    </source>
</evidence>
<dbReference type="FunFam" id="3.50.50.60:FF:000002">
    <property type="entry name" value="tRNA uridine 5-carboxymethylaminomethyl modification enzyme MnmG"/>
    <property type="match status" value="1"/>
</dbReference>
<comment type="cofactor">
    <cofactor evidence="1 11">
        <name>FAD</name>
        <dbReference type="ChEBI" id="CHEBI:57692"/>
    </cofactor>
</comment>
<dbReference type="InterPro" id="IPR036188">
    <property type="entry name" value="FAD/NAD-bd_sf"/>
</dbReference>
<evidence type="ECO:0000256" key="7">
    <source>
        <dbReference type="ARBA" id="ARBA00022827"/>
    </source>
</evidence>
<accession>A0A0C1S095</accession>
<dbReference type="AlphaFoldDB" id="A0A0C1S095"/>
<dbReference type="GO" id="GO:0005829">
    <property type="term" value="C:cytosol"/>
    <property type="evidence" value="ECO:0007669"/>
    <property type="project" value="TreeGrafter"/>
</dbReference>
<comment type="subunit">
    <text evidence="9 11">Homodimer. Heterotetramer of two MnmE and two MnmG subunits.</text>
</comment>
<evidence type="ECO:0000256" key="1">
    <source>
        <dbReference type="ARBA" id="ARBA00001974"/>
    </source>
</evidence>
<evidence type="ECO:0000256" key="2">
    <source>
        <dbReference type="ARBA" id="ARBA00003717"/>
    </source>
</evidence>
<comment type="similarity">
    <text evidence="3 11">Belongs to the MnmG family.</text>
</comment>
<protein>
    <recommendedName>
        <fullName evidence="4 11">tRNA uridine 5-carboxymethylaminomethyl modification enzyme MnmG</fullName>
    </recommendedName>
    <alternativeName>
        <fullName evidence="10 11">Glucose-inhibited division protein A</fullName>
    </alternativeName>
</protein>
<evidence type="ECO:0000259" key="12">
    <source>
        <dbReference type="SMART" id="SM01228"/>
    </source>
</evidence>
<sequence length="624" mass="70672">MRTTRNFDVIIVGGGHAGSEAAFASSKFGCRVLLITHNVQKIGELSCNPSIGGIGKGQLVKEIDALDGMMAIAADESGIHFKTLNSRKGSAVQSTRVQVDRKLYKKSIVNQIKEQKNIFILEQSVKKLLLEGNQVSGIITEEDVCFLSKSVVLTTGTFLNGKIHIGSENFSGGRLRDKSSIMLAEQLRRLPFRTRRLKTGTPPRIDIKTVDFSKLEKQSGDDPISYFSFLRKRKEHLKQISCYITHTNSNTHQIILENLHKSPIYSGKIQGIGPRYCPSIEDKVVKFTHQPSHHIFLEQEGFRSRKIYPNGISTSLPIEIQEKFVRSICGLEKAKIIDPGYAVEYDCFDPNDLKQTLESKVIDGLFLAGQINGTTGYEEAASQGLLAGLNAALCVKKRYQWYPRRDQAYIGVMIDDLCTIGTEEPYRMFTARSEYRLSLREDNADLRLTELGYALGVVRKERFKCLQRKVELIRRESFRFRNTFLKKDSKRIELISGMLCSHLKKDTSIEDLLKRPEITCEKLVQCGILSTDGKMHIQKILENQIKYRGYIKKQMLEIKKRNFFDGIKIPITIKYQKIPGLSNEVLYKLNKHKPNSIGQASRISGVTPSAISILLIWMKKQGLI</sequence>
<dbReference type="RefSeq" id="WP_039719766.1">
    <property type="nucleotide sequence ID" value="NZ_AWXV01000004.1"/>
</dbReference>
<dbReference type="InterPro" id="IPR002218">
    <property type="entry name" value="MnmG-rel"/>
</dbReference>
<keyword evidence="5 11" id="KW-0285">Flavoprotein</keyword>
<dbReference type="SMART" id="SM01228">
    <property type="entry name" value="GIDA_assoc_3"/>
    <property type="match status" value="1"/>
</dbReference>
<dbReference type="InterPro" id="IPR040131">
    <property type="entry name" value="MnmG_N"/>
</dbReference>
<name>A0A0C1S095_9ENTR</name>
<keyword evidence="8 11" id="KW-0520">NAD</keyword>
<dbReference type="GO" id="GO:0002098">
    <property type="term" value="P:tRNA wobble uridine modification"/>
    <property type="evidence" value="ECO:0007669"/>
    <property type="project" value="InterPro"/>
</dbReference>
<comment type="subcellular location">
    <subcellularLocation>
        <location evidence="11">Cytoplasm</location>
    </subcellularLocation>
</comment>
<dbReference type="InterPro" id="IPR004416">
    <property type="entry name" value="MnmG"/>
</dbReference>
<comment type="function">
    <text evidence="2 11">NAD-binding protein involved in the addition of a carboxymethylaminomethyl (cmnm) group at the wobble position (U34) of certain tRNAs, forming tRNA-cmnm(5)s(2)U34.</text>
</comment>
<evidence type="ECO:0000256" key="4">
    <source>
        <dbReference type="ARBA" id="ARBA00020461"/>
    </source>
</evidence>
<evidence type="ECO:0000313" key="13">
    <source>
        <dbReference type="EMBL" id="KIE63977.1"/>
    </source>
</evidence>
<dbReference type="PATRIC" id="fig|1401651.3.peg.410"/>
<dbReference type="GO" id="GO:0030488">
    <property type="term" value="P:tRNA methylation"/>
    <property type="evidence" value="ECO:0007669"/>
    <property type="project" value="TreeGrafter"/>
</dbReference>
<feature type="domain" description="tRNA uridine 5-carboxymethylaminomethyl modification enzyme C-terminal subdomain" evidence="12">
    <location>
        <begin position="545"/>
        <end position="616"/>
    </location>
</feature>
<keyword evidence="7 11" id="KW-0274">FAD</keyword>
<dbReference type="NCBIfam" id="TIGR00136">
    <property type="entry name" value="mnmG_gidA"/>
    <property type="match status" value="1"/>
</dbReference>
<dbReference type="InterPro" id="IPR020595">
    <property type="entry name" value="MnmG-rel_CS"/>
</dbReference>
<evidence type="ECO:0000256" key="10">
    <source>
        <dbReference type="ARBA" id="ARBA00031800"/>
    </source>
</evidence>
<dbReference type="InterPro" id="IPR047001">
    <property type="entry name" value="MnmG_C_subdom"/>
</dbReference>
<evidence type="ECO:0000313" key="14">
    <source>
        <dbReference type="Proteomes" id="UP000054529"/>
    </source>
</evidence>
<dbReference type="HAMAP" id="MF_00129">
    <property type="entry name" value="MnmG_GidA"/>
    <property type="match status" value="1"/>
</dbReference>
<keyword evidence="6 11" id="KW-0819">tRNA processing</keyword>
<feature type="binding site" evidence="11">
    <location>
        <position position="370"/>
    </location>
    <ligand>
        <name>FAD</name>
        <dbReference type="ChEBI" id="CHEBI:57692"/>
    </ligand>
</feature>
<dbReference type="PANTHER" id="PTHR11806:SF0">
    <property type="entry name" value="PROTEIN MTO1 HOMOLOG, MITOCHONDRIAL"/>
    <property type="match status" value="1"/>
</dbReference>
<dbReference type="InterPro" id="IPR044920">
    <property type="entry name" value="MnmG_C_subdom_sf"/>
</dbReference>
<dbReference type="GO" id="GO:0050660">
    <property type="term" value="F:flavin adenine dinucleotide binding"/>
    <property type="evidence" value="ECO:0007669"/>
    <property type="project" value="UniProtKB-UniRule"/>
</dbReference>
<feature type="binding site" evidence="11">
    <location>
        <position position="125"/>
    </location>
    <ligand>
        <name>FAD</name>
        <dbReference type="ChEBI" id="CHEBI:57692"/>
    </ligand>
</feature>
<dbReference type="Pfam" id="PF01134">
    <property type="entry name" value="GIDA"/>
    <property type="match status" value="1"/>
</dbReference>
<dbReference type="Proteomes" id="UP000054529">
    <property type="component" value="Unassembled WGS sequence"/>
</dbReference>
<evidence type="ECO:0000256" key="3">
    <source>
        <dbReference type="ARBA" id="ARBA00007653"/>
    </source>
</evidence>
<feature type="binding site" evidence="11">
    <location>
        <position position="180"/>
    </location>
    <ligand>
        <name>FAD</name>
        <dbReference type="ChEBI" id="CHEBI:57692"/>
    </ligand>
</feature>
<evidence type="ECO:0000256" key="9">
    <source>
        <dbReference type="ARBA" id="ARBA00025948"/>
    </source>
</evidence>
<organism evidence="13 14">
    <name type="scientific">Candidatus Riesia pediculischaeffi PTSU</name>
    <dbReference type="NCBI Taxonomy" id="1401651"/>
    <lineage>
        <taxon>Bacteria</taxon>
        <taxon>Pseudomonadati</taxon>
        <taxon>Pseudomonadota</taxon>
        <taxon>Gammaproteobacteria</taxon>
        <taxon>Enterobacterales</taxon>
        <taxon>Enterobacteriaceae</taxon>
        <taxon>Candidatus Riesia</taxon>
    </lineage>
</organism>
<feature type="binding site" evidence="11">
    <location>
        <begin position="13"/>
        <end position="18"/>
    </location>
    <ligand>
        <name>FAD</name>
        <dbReference type="ChEBI" id="CHEBI:57692"/>
    </ligand>
</feature>
<dbReference type="PANTHER" id="PTHR11806">
    <property type="entry name" value="GLUCOSE INHIBITED DIVISION PROTEIN A"/>
    <property type="match status" value="1"/>
</dbReference>
<proteinExistence type="inferred from homology"/>
<dbReference type="InterPro" id="IPR026904">
    <property type="entry name" value="MnmG_C"/>
</dbReference>
<comment type="caution">
    <text evidence="13">The sequence shown here is derived from an EMBL/GenBank/DDBJ whole genome shotgun (WGS) entry which is preliminary data.</text>
</comment>
<dbReference type="EMBL" id="AWXV01000004">
    <property type="protein sequence ID" value="KIE63977.1"/>
    <property type="molecule type" value="Genomic_DNA"/>
</dbReference>
<keyword evidence="11" id="KW-0963">Cytoplasm</keyword>
<gene>
    <name evidence="11" type="primary">mnmG</name>
    <name evidence="11" type="synonym">gidA</name>
    <name evidence="13" type="ORF">P689_122146</name>
</gene>
<dbReference type="Gene3D" id="1.10.10.1800">
    <property type="entry name" value="tRNA uridine 5-carboxymethylaminomethyl modification enzyme MnmG/GidA"/>
    <property type="match status" value="1"/>
</dbReference>
<evidence type="ECO:0000256" key="8">
    <source>
        <dbReference type="ARBA" id="ARBA00023027"/>
    </source>
</evidence>